<evidence type="ECO:0000259" key="9">
    <source>
        <dbReference type="Pfam" id="PF08323"/>
    </source>
</evidence>
<evidence type="ECO:0000256" key="6">
    <source>
        <dbReference type="ARBA" id="ARBA00023056"/>
    </source>
</evidence>
<evidence type="ECO:0000256" key="2">
    <source>
        <dbReference type="ARBA" id="ARBA00002764"/>
    </source>
</evidence>
<dbReference type="SUPFAM" id="SSF53756">
    <property type="entry name" value="UDP-Glycosyltransferase/glycogen phosphorylase"/>
    <property type="match status" value="1"/>
</dbReference>
<dbReference type="PANTHER" id="PTHR45825">
    <property type="entry name" value="GRANULE-BOUND STARCH SYNTHASE 1, CHLOROPLASTIC/AMYLOPLASTIC"/>
    <property type="match status" value="1"/>
</dbReference>
<dbReference type="CDD" id="cd03791">
    <property type="entry name" value="GT5_Glycogen_synthase_DULL1-like"/>
    <property type="match status" value="1"/>
</dbReference>
<dbReference type="InterPro" id="IPR011835">
    <property type="entry name" value="GS/SS"/>
</dbReference>
<dbReference type="GO" id="GO:0004373">
    <property type="term" value="F:alpha-1,4-glucan glucosyltransferase (UDP-glucose donor) activity"/>
    <property type="evidence" value="ECO:0007669"/>
    <property type="project" value="InterPro"/>
</dbReference>
<keyword evidence="6 7" id="KW-0320">Glycogen biosynthesis</keyword>
<dbReference type="InterPro" id="IPR001296">
    <property type="entry name" value="Glyco_trans_1"/>
</dbReference>
<comment type="function">
    <text evidence="2 7">Synthesizes alpha-1,4-glucan chains using ADP-glucose.</text>
</comment>
<dbReference type="Gene3D" id="3.40.50.2000">
    <property type="entry name" value="Glycogen Phosphorylase B"/>
    <property type="match status" value="2"/>
</dbReference>
<feature type="domain" description="Glycosyl transferase family 1" evidence="8">
    <location>
        <begin position="290"/>
        <end position="448"/>
    </location>
</feature>
<dbReference type="GO" id="GO:0009011">
    <property type="term" value="F:alpha-1,4-glucan glucosyltransferase (ADP-glucose donor) activity"/>
    <property type="evidence" value="ECO:0007669"/>
    <property type="project" value="UniProtKB-UniRule"/>
</dbReference>
<comment type="pathway">
    <text evidence="7">Glycan biosynthesis; glycogen biosynthesis.</text>
</comment>
<reference evidence="10 11" key="1">
    <citation type="journal article" date="2016" name="Nat. Commun.">
        <title>Thousands of microbial genomes shed light on interconnected biogeochemical processes in an aquifer system.</title>
        <authorList>
            <person name="Anantharaman K."/>
            <person name="Brown C.T."/>
            <person name="Hug L.A."/>
            <person name="Sharon I."/>
            <person name="Castelle C.J."/>
            <person name="Probst A.J."/>
            <person name="Thomas B.C."/>
            <person name="Singh A."/>
            <person name="Wilkins M.J."/>
            <person name="Karaoz U."/>
            <person name="Brodie E.L."/>
            <person name="Williams K.H."/>
            <person name="Hubbard S.S."/>
            <person name="Banfield J.F."/>
        </authorList>
    </citation>
    <scope>NUCLEOTIDE SEQUENCE [LARGE SCALE GENOMIC DNA]</scope>
</reference>
<evidence type="ECO:0000256" key="3">
    <source>
        <dbReference type="ARBA" id="ARBA00010281"/>
    </source>
</evidence>
<organism evidence="10 11">
    <name type="scientific">Candidatus Gottesmanbacteria bacterium RIFCSPHIGHO2_02_FULL_39_11</name>
    <dbReference type="NCBI Taxonomy" id="1798382"/>
    <lineage>
        <taxon>Bacteria</taxon>
        <taxon>Candidatus Gottesmaniibacteriota</taxon>
    </lineage>
</organism>
<feature type="domain" description="Starch synthase catalytic" evidence="9">
    <location>
        <begin position="2"/>
        <end position="227"/>
    </location>
</feature>
<accession>A0A1F5ZNS2</accession>
<dbReference type="AlphaFoldDB" id="A0A1F5ZNS2"/>
<evidence type="ECO:0000256" key="4">
    <source>
        <dbReference type="ARBA" id="ARBA00022676"/>
    </source>
</evidence>
<evidence type="ECO:0000313" key="10">
    <source>
        <dbReference type="EMBL" id="OGG13995.1"/>
    </source>
</evidence>
<proteinExistence type="inferred from homology"/>
<comment type="similarity">
    <text evidence="3 7">Belongs to the glycosyltransferase 1 family. Bacterial/plant glycogen synthase subfamily.</text>
</comment>
<dbReference type="PANTHER" id="PTHR45825:SF11">
    <property type="entry name" value="ALPHA AMYLASE DOMAIN-CONTAINING PROTEIN"/>
    <property type="match status" value="1"/>
</dbReference>
<protein>
    <recommendedName>
        <fullName evidence="7">Glycogen synthase</fullName>
        <ecNumber evidence="7">2.4.1.21</ecNumber>
    </recommendedName>
    <alternativeName>
        <fullName evidence="7">Starch [bacterial glycogen] synthase</fullName>
    </alternativeName>
</protein>
<dbReference type="Proteomes" id="UP000176923">
    <property type="component" value="Unassembled WGS sequence"/>
</dbReference>
<feature type="binding site" evidence="7">
    <location>
        <position position="15"/>
    </location>
    <ligand>
        <name>ADP-alpha-D-glucose</name>
        <dbReference type="ChEBI" id="CHEBI:57498"/>
    </ligand>
</feature>
<dbReference type="UniPathway" id="UPA00164"/>
<evidence type="ECO:0000313" key="11">
    <source>
        <dbReference type="Proteomes" id="UP000176923"/>
    </source>
</evidence>
<dbReference type="EC" id="2.4.1.21" evidence="7"/>
<dbReference type="STRING" id="1798382.A3D77_03350"/>
<name>A0A1F5ZNS2_9BACT</name>
<gene>
    <name evidence="7" type="primary">glgA</name>
    <name evidence="10" type="ORF">A3D77_03350</name>
</gene>
<dbReference type="InterPro" id="IPR013534">
    <property type="entry name" value="Starch_synth_cat_dom"/>
</dbReference>
<keyword evidence="4 7" id="KW-0328">Glycosyltransferase</keyword>
<comment type="caution">
    <text evidence="10">The sequence shown here is derived from an EMBL/GenBank/DDBJ whole genome shotgun (WGS) entry which is preliminary data.</text>
</comment>
<dbReference type="GO" id="GO:0005978">
    <property type="term" value="P:glycogen biosynthetic process"/>
    <property type="evidence" value="ECO:0007669"/>
    <property type="project" value="UniProtKB-UniRule"/>
</dbReference>
<evidence type="ECO:0000256" key="1">
    <source>
        <dbReference type="ARBA" id="ARBA00001478"/>
    </source>
</evidence>
<comment type="catalytic activity">
    <reaction evidence="1 7">
        <text>[(1-&gt;4)-alpha-D-glucosyl](n) + ADP-alpha-D-glucose = [(1-&gt;4)-alpha-D-glucosyl](n+1) + ADP + H(+)</text>
        <dbReference type="Rhea" id="RHEA:18189"/>
        <dbReference type="Rhea" id="RHEA-COMP:9584"/>
        <dbReference type="Rhea" id="RHEA-COMP:9587"/>
        <dbReference type="ChEBI" id="CHEBI:15378"/>
        <dbReference type="ChEBI" id="CHEBI:15444"/>
        <dbReference type="ChEBI" id="CHEBI:57498"/>
        <dbReference type="ChEBI" id="CHEBI:456216"/>
        <dbReference type="EC" id="2.4.1.21"/>
    </reaction>
</comment>
<dbReference type="NCBIfam" id="TIGR02095">
    <property type="entry name" value="glgA"/>
    <property type="match status" value="1"/>
</dbReference>
<dbReference type="Pfam" id="PF08323">
    <property type="entry name" value="Glyco_transf_5"/>
    <property type="match status" value="1"/>
</dbReference>
<dbReference type="EMBL" id="MFJL01000032">
    <property type="protein sequence ID" value="OGG13995.1"/>
    <property type="molecule type" value="Genomic_DNA"/>
</dbReference>
<keyword evidence="5 7" id="KW-0808">Transferase</keyword>
<dbReference type="HAMAP" id="MF_00484">
    <property type="entry name" value="Glycogen_synth"/>
    <property type="match status" value="1"/>
</dbReference>
<evidence type="ECO:0000256" key="7">
    <source>
        <dbReference type="HAMAP-Rule" id="MF_00484"/>
    </source>
</evidence>
<dbReference type="Pfam" id="PF00534">
    <property type="entry name" value="Glycos_transf_1"/>
    <property type="match status" value="1"/>
</dbReference>
<evidence type="ECO:0000256" key="5">
    <source>
        <dbReference type="ARBA" id="ARBA00022679"/>
    </source>
</evidence>
<evidence type="ECO:0000259" key="8">
    <source>
        <dbReference type="Pfam" id="PF00534"/>
    </source>
</evidence>
<sequence length="480" mass="55231">MKILFASWEMDPFFKKGGLGDVANELPEALLKLGTDARVVLPWYLTIHLKKEHLTHIGNIYVSYDGKKEKVACFMTSHPVSHVPVYLLKHKKYFDHISPDCFPFFDLCVVQMIKKPILKWIPDIIHCNDHHTGLIPLLLKIAGEKTIKTLLTIHNLMYQGRTDTRVISKIGLSESKFKSIRYGNSKKTFNMLMEGIMHADMVTTVSPTYAKEIMTKEQGEGLDEVLRGKQGRVFGILNGIRRENFNYRKFIDVSVTQDAKFRDYQNLHDHICGWKKAKEKDKNFLQMKLKLKITTEVPILSFVGRIAPAQKGIELIYDFIKEVEPKEYQFVLLGTGDKVWEEKMKMLEAVYPQMVSVNLLYSDSLAHEIYASSDFLLIPSKFEPCGLIQMLAMYNGTLPIAHKTGGLKDSIKDTVNGFLFENYSPVTFSNAVKKAMHIWNNDKKKYTEMVESALESDFSWREESANKYFDLYHKLVTNTV</sequence>